<feature type="region of interest" description="Disordered" evidence="5">
    <location>
        <begin position="307"/>
        <end position="329"/>
    </location>
</feature>
<evidence type="ECO:0000256" key="4">
    <source>
        <dbReference type="ARBA" id="ARBA00023136"/>
    </source>
</evidence>
<feature type="compositionally biased region" description="Acidic residues" evidence="5">
    <location>
        <begin position="13"/>
        <end position="33"/>
    </location>
</feature>
<feature type="region of interest" description="Disordered" evidence="5">
    <location>
        <begin position="1068"/>
        <end position="1106"/>
    </location>
</feature>
<evidence type="ECO:0000259" key="7">
    <source>
        <dbReference type="Pfam" id="PF04357"/>
    </source>
</evidence>
<keyword evidence="4 6" id="KW-0472">Membrane</keyword>
<dbReference type="Proteomes" id="UP001231370">
    <property type="component" value="Unassembled WGS sequence"/>
</dbReference>
<sequence length="2106" mass="225424">MTSNNDRNQRPEEELEAMDAEDQDEEWEDEDEPGQWRRWAGFGLGGVALLLVAGGGYGWHWVHNGLGPMVAQALSEILKRPLEIGPVERVSFNSIRFGRSGMPATATDPDNATVQAVEVKFNPIDVIDNQINLDLTLINPQVYLEEDAEHQWLDLEITPEEPKEGQFKINVIKAAVQDATVELVPWKGEGASLEHSVTFKPIRATADFFDEYNRIRFDATVAQDSSPGEVQAKGEFLQQEQRVRVQVRSQDLDLIPLTNLVPNLPPEVALTGGTVNGNLNGQINLQDIQGSLINGTLFVSEVAGQYTLPEPTPEENQQEEQPEESEETPQFDITQVPLYLSQGAFTLQFQDQLVLVEEGSILYADTIPLTLEGGIHLQQGIQVVASLPPVTFETLEETIKTELPVKATGEFQVKAKLEGPFEQPLLVGLFETTQPTQIDRLEFTEISTQFAYANSTIAVQDLKLVPTLGGEILGRGELQLPVSEPANPDPSQGDGEPGSPSLEEANPDRGNVGAGSLSSGLEDEKLGEPAPTSAPIEDPNPPNPNLQQPFLVFEAQGQNVPVDAIAQLYQVPSDITVGTVSPQLRVMGPLNDLQAIAQTDLAGGQVQAVSRLIGLNIGTDTEGSVGAGSPNSRLENQTTDEPALTPTSEQADQTTAQPAPTGGSATQPTPKIPLQLQTEIKAQNIQLPNLSPLVPPELAAPFSGGARMIIPLENFSLNQVEAIAEGQLDVAGGRVNISSRLQNNQIASLVQANNLQLGQFRTQLEQFVPPEQFQLPFAEAAPFTGVVEIVGPADNPDLAAFQAQLQGTLELAGGTIRSRGRLEGGQWEAALDINQVQATRLSPQLQLAAREQAFLQTPLTATVNLRGPVNNFSPAAIVAQAQADLDIAGGRVNAIAQALNGEWKASVRADGVNVDQLSPQVPADVPRLPFSGVANAQGQLDNLSPDSLLNSVFAQVQGFVNVGESVVNVEAIAQQGQWQARINAEQVELDQLGLALPPEFQRLTGAGKMVAGGRLDNFDPTAIQAQAEVLLSKLPILEQGPFLSRMVWNGRSLDIIAGAGSVVVPSSSSQSPVGAGLKPAPTPFTPAPTPFTPAPTPFTPAPTPGSGLQVAGQIVPNFQDLMASRYNFNAEVRDFNVATLPFTLPDGVAVRGRVDFAGRISGTGLQPSLDGQLRLRNMAVNQLAFDPTIEGPIQFTPSQGARIALTGESDEISAVIGPTFMPESFTFKVGEAIATGQRTPPSEGSPLTNFQVDIAQFPLDLVNLIPTASPLGPVSGQVSGNFNLSFPQTFDRASDGEPYPMAVIAQGEIKIVKPSIGAVEGELLTAKLNYAGGQGQLTDTQLKIGESQYDLQGAVNLSDLSDPQFAAEVKIAQGSVQDILQALQIFDLEDIAQGFAPPTGTAADLGVLTVNDVSDGEQTVQKQLRRFSEILRLQDLRQQERDRYPIPALAQLQGVFDGDIQVSGSLKQGLSANIDLLGENWVWGKYSFNPIIVKGNLKDNVLTLLPVRIESSEGLITFSGQVGGEQQSGQLKVENVPVDLIQQFIPDLPVDLTGNINTTATLLGGSIQNPQVIGQLSVSDGTLNEEPIQEATGNFSLSDGRLRFGGKLLVTGDSPVTLTGSIPSPLPFGSVSPISQEIQLDLNLENEGLAILNVLTRQQVNWVAGTGNVNIEVSGTVDNPIADGEATITDATLQSQILSEPLNNVNGLVKFNGEKVYIERLTGDFSKGKVQVSGLIPLADPDIPLSEQEAALPLKIQLEGIDLNFQDIYNGGVNGNIEIAGAALEPVLKGNIVLTEGKIFPAEATKLQKTDQDDAAPSSNPLVPVFDRFKVDLTDGIAILQPGFVDIRGEGTLTINGPVDDIRADGEIDLDRGWINIIATQFRIDREQENKARFIPTQGLDPDLNLRLEASISEVRGSRQPEVVFWGQNEIDDTPPIDNNETETVRIQAAVTGPASRLESNLELTSSPVRSRSEIVALIGGGFLNTIGGGGNTTLALVNIAGSTVLSNLQTSLGDALGLTELRLYPVEDRSRQGAIGLAGEATLDITDQFSTSLGKTLTSSDPVRLRLRYRLSDNLVLRAATDLANENSGQRRTDSRLQFEFRKRF</sequence>
<feature type="region of interest" description="Disordered" evidence="5">
    <location>
        <begin position="619"/>
        <end position="670"/>
    </location>
</feature>
<feature type="region of interest" description="Disordered" evidence="5">
    <location>
        <begin position="480"/>
        <end position="548"/>
    </location>
</feature>
<feature type="compositionally biased region" description="Pro residues" evidence="5">
    <location>
        <begin position="1080"/>
        <end position="1103"/>
    </location>
</feature>
<reference evidence="8 9" key="1">
    <citation type="submission" date="2023-01" db="EMBL/GenBank/DDBJ databases">
        <title>Novel diversity within Roseofilum (Cyanobacteria; Desertifilaceae) from marine benthic mats with descriptions of four novel species.</title>
        <authorList>
            <person name="Wang Y."/>
            <person name="Berthold D.E."/>
            <person name="Hu J."/>
            <person name="Lefler F.W."/>
            <person name="Laughinghouse H.D. IV."/>
        </authorList>
    </citation>
    <scope>NUCLEOTIDE SEQUENCE [LARGE SCALE GENOMIC DNA]</scope>
    <source>
        <strain evidence="8 9">BLCC-M91</strain>
    </source>
</reference>
<evidence type="ECO:0000256" key="6">
    <source>
        <dbReference type="SAM" id="Phobius"/>
    </source>
</evidence>
<keyword evidence="2 6" id="KW-0812">Transmembrane</keyword>
<dbReference type="RefSeq" id="WP_283763507.1">
    <property type="nucleotide sequence ID" value="NZ_JAQPOK010000111.1"/>
</dbReference>
<organism evidence="8 9">
    <name type="scientific">Roseofilum halophilum BLCC-M91</name>
    <dbReference type="NCBI Taxonomy" id="3022259"/>
    <lineage>
        <taxon>Bacteria</taxon>
        <taxon>Bacillati</taxon>
        <taxon>Cyanobacteriota</taxon>
        <taxon>Cyanophyceae</taxon>
        <taxon>Desertifilales</taxon>
        <taxon>Desertifilaceae</taxon>
        <taxon>Roseofilum</taxon>
        <taxon>Roseofilum halophilum</taxon>
    </lineage>
</organism>
<protein>
    <submittedName>
        <fullName evidence="8">Translocation/assembly module TamB domain-containing protein</fullName>
    </submittedName>
</protein>
<evidence type="ECO:0000313" key="9">
    <source>
        <dbReference type="Proteomes" id="UP001231370"/>
    </source>
</evidence>
<dbReference type="EMBL" id="JAQPOK010000111">
    <property type="protein sequence ID" value="MDJ1180206.1"/>
    <property type="molecule type" value="Genomic_DNA"/>
</dbReference>
<proteinExistence type="predicted"/>
<dbReference type="Pfam" id="PF04357">
    <property type="entry name" value="TamB"/>
    <property type="match status" value="1"/>
</dbReference>
<dbReference type="InterPro" id="IPR053022">
    <property type="entry name" value="Chloroplast_translocon_comp"/>
</dbReference>
<name>A0ABT7BM04_9CYAN</name>
<dbReference type="PANTHER" id="PTHR34457">
    <property type="entry name" value="EMBRYO DEFECTIVE 2410"/>
    <property type="match status" value="1"/>
</dbReference>
<feature type="region of interest" description="Disordered" evidence="5">
    <location>
        <begin position="1"/>
        <end position="33"/>
    </location>
</feature>
<comment type="caution">
    <text evidence="8">The sequence shown here is derived from an EMBL/GenBank/DDBJ whole genome shotgun (WGS) entry which is preliminary data.</text>
</comment>
<dbReference type="PANTHER" id="PTHR34457:SF3">
    <property type="entry name" value="PROTEIN TIC236, CHLOROPLASTIC"/>
    <property type="match status" value="1"/>
</dbReference>
<feature type="compositionally biased region" description="Acidic residues" evidence="5">
    <location>
        <begin position="312"/>
        <end position="329"/>
    </location>
</feature>
<comment type="subcellular location">
    <subcellularLocation>
        <location evidence="1">Membrane</location>
        <topology evidence="1">Single-pass membrane protein</topology>
    </subcellularLocation>
</comment>
<feature type="transmembrane region" description="Helical" evidence="6">
    <location>
        <begin position="39"/>
        <end position="62"/>
    </location>
</feature>
<dbReference type="InterPro" id="IPR007452">
    <property type="entry name" value="TamB_C"/>
</dbReference>
<evidence type="ECO:0000256" key="1">
    <source>
        <dbReference type="ARBA" id="ARBA00004167"/>
    </source>
</evidence>
<keyword evidence="9" id="KW-1185">Reference proteome</keyword>
<keyword evidence="3 6" id="KW-1133">Transmembrane helix</keyword>
<feature type="domain" description="Translocation and assembly module TamB C-terminal" evidence="7">
    <location>
        <begin position="1720"/>
        <end position="2106"/>
    </location>
</feature>
<evidence type="ECO:0000256" key="2">
    <source>
        <dbReference type="ARBA" id="ARBA00022692"/>
    </source>
</evidence>
<evidence type="ECO:0000256" key="5">
    <source>
        <dbReference type="SAM" id="MobiDB-lite"/>
    </source>
</evidence>
<evidence type="ECO:0000256" key="3">
    <source>
        <dbReference type="ARBA" id="ARBA00022989"/>
    </source>
</evidence>
<feature type="compositionally biased region" description="Polar residues" evidence="5">
    <location>
        <begin position="629"/>
        <end position="670"/>
    </location>
</feature>
<evidence type="ECO:0000313" key="8">
    <source>
        <dbReference type="EMBL" id="MDJ1180206.1"/>
    </source>
</evidence>
<gene>
    <name evidence="8" type="ORF">PJF56_15180</name>
</gene>
<accession>A0ABT7BM04</accession>